<name>A0A445MTR3_9BACT</name>
<gene>
    <name evidence="1" type="ORF">PITCH_A1580015</name>
</gene>
<dbReference type="EMBL" id="OJIN01000066">
    <property type="protein sequence ID" value="SPD72860.1"/>
    <property type="molecule type" value="Genomic_DNA"/>
</dbReference>
<evidence type="ECO:0000313" key="1">
    <source>
        <dbReference type="EMBL" id="SPD72860.1"/>
    </source>
</evidence>
<sequence>MSSNKKQVKIIRANKAKPNRANLKKNHNRIQENIQILRELATKG</sequence>
<proteinExistence type="predicted"/>
<reference evidence="1" key="1">
    <citation type="submission" date="2018-01" db="EMBL/GenBank/DDBJ databases">
        <authorList>
            <person name="Regsiter A."/>
            <person name="William W."/>
        </authorList>
    </citation>
    <scope>NUCLEOTIDE SEQUENCE</scope>
    <source>
        <strain evidence="1">TRIP AH-1</strain>
    </source>
</reference>
<protein>
    <submittedName>
        <fullName evidence="1">Uncharacterized protein</fullName>
    </submittedName>
</protein>
<accession>A0A445MTR3</accession>
<organism evidence="1">
    <name type="scientific">uncultured Desulfobacterium sp</name>
    <dbReference type="NCBI Taxonomy" id="201089"/>
    <lineage>
        <taxon>Bacteria</taxon>
        <taxon>Pseudomonadati</taxon>
        <taxon>Thermodesulfobacteriota</taxon>
        <taxon>Desulfobacteria</taxon>
        <taxon>Desulfobacterales</taxon>
        <taxon>Desulfobacteriaceae</taxon>
        <taxon>Desulfobacterium</taxon>
        <taxon>environmental samples</taxon>
    </lineage>
</organism>
<dbReference type="AlphaFoldDB" id="A0A445MTR3"/>